<dbReference type="FunFam" id="1.10.630.10:FF:000018">
    <property type="entry name" value="Cytochrome P450 monooxygenase"/>
    <property type="match status" value="1"/>
</dbReference>
<keyword evidence="3 7" id="KW-0479">Metal-binding</keyword>
<proteinExistence type="inferred from homology"/>
<dbReference type="PRINTS" id="PR00385">
    <property type="entry name" value="P450"/>
</dbReference>
<dbReference type="InterPro" id="IPR036396">
    <property type="entry name" value="Cyt_P450_sf"/>
</dbReference>
<keyword evidence="9" id="KW-1185">Reference proteome</keyword>
<dbReference type="SUPFAM" id="SSF48264">
    <property type="entry name" value="Cytochrome P450"/>
    <property type="match status" value="1"/>
</dbReference>
<dbReference type="InterPro" id="IPR001128">
    <property type="entry name" value="Cyt_P450"/>
</dbReference>
<protein>
    <submittedName>
        <fullName evidence="8">Cytochrome P450</fullName>
    </submittedName>
</protein>
<dbReference type="RefSeq" id="WP_073154952.1">
    <property type="nucleotide sequence ID" value="NZ_FQVL01000006.1"/>
</dbReference>
<sequence>MTTNEWNAQDPFPFYSQMRNNNAVHYNESLTITDGRKGAWEVFRYEDVKRVLSDYQFFTSDYYPSDAGEGLSKAFIYTDPPIHKKYRMGYVMKAYGSDTAERLTPFAEYISERIVNQLKEKNSAEIVSQFSAVIPIEIICILMGVPLEDAKQFGRWADIVTTAANGGDLDINEFTQAQQEMAMYFMGVFQEKRKKPQDDFISRLMLTKADGVYLNDTDLLGTAILMLLAGHETTKNLISSCLLVLSDQPELQFKLSEQPQKIPNFITEVLRFYSPFQSVYRKAAQDVVLGGMQIKKGDLIVPYLGSANRDEQKFANPDQFDMERQLNVKNLAFGHGVHQCIGMDLAQTEAVIAIKTLLDAVKDIQVNKDSIEMHNSYIVYGIRKMEVSWSMK</sequence>
<dbReference type="GO" id="GO:0016705">
    <property type="term" value="F:oxidoreductase activity, acting on paired donors, with incorporation or reduction of molecular oxygen"/>
    <property type="evidence" value="ECO:0007669"/>
    <property type="project" value="InterPro"/>
</dbReference>
<dbReference type="Gene3D" id="1.10.630.10">
    <property type="entry name" value="Cytochrome P450"/>
    <property type="match status" value="1"/>
</dbReference>
<organism evidence="8 9">
    <name type="scientific">Seinonella peptonophila</name>
    <dbReference type="NCBI Taxonomy" id="112248"/>
    <lineage>
        <taxon>Bacteria</taxon>
        <taxon>Bacillati</taxon>
        <taxon>Bacillota</taxon>
        <taxon>Bacilli</taxon>
        <taxon>Bacillales</taxon>
        <taxon>Thermoactinomycetaceae</taxon>
        <taxon>Seinonella</taxon>
    </lineage>
</organism>
<dbReference type="PANTHER" id="PTHR46696:SF3">
    <property type="entry name" value="PULCHERRIMINIC ACID SYNTHASE"/>
    <property type="match status" value="1"/>
</dbReference>
<keyword evidence="4 7" id="KW-0560">Oxidoreductase</keyword>
<evidence type="ECO:0000313" key="8">
    <source>
        <dbReference type="EMBL" id="SHF02457.1"/>
    </source>
</evidence>
<evidence type="ECO:0000256" key="5">
    <source>
        <dbReference type="ARBA" id="ARBA00023004"/>
    </source>
</evidence>
<accession>A0A1M4Y9B9</accession>
<dbReference type="GO" id="GO:0020037">
    <property type="term" value="F:heme binding"/>
    <property type="evidence" value="ECO:0007669"/>
    <property type="project" value="InterPro"/>
</dbReference>
<dbReference type="GO" id="GO:0004497">
    <property type="term" value="F:monooxygenase activity"/>
    <property type="evidence" value="ECO:0007669"/>
    <property type="project" value="UniProtKB-KW"/>
</dbReference>
<evidence type="ECO:0000256" key="4">
    <source>
        <dbReference type="ARBA" id="ARBA00023002"/>
    </source>
</evidence>
<dbReference type="Proteomes" id="UP000184476">
    <property type="component" value="Unassembled WGS sequence"/>
</dbReference>
<dbReference type="OrthoDB" id="9801155at2"/>
<keyword evidence="5 7" id="KW-0408">Iron</keyword>
<evidence type="ECO:0000256" key="2">
    <source>
        <dbReference type="ARBA" id="ARBA00022617"/>
    </source>
</evidence>
<reference evidence="8 9" key="1">
    <citation type="submission" date="2016-11" db="EMBL/GenBank/DDBJ databases">
        <authorList>
            <person name="Jaros S."/>
            <person name="Januszkiewicz K."/>
            <person name="Wedrychowicz H."/>
        </authorList>
    </citation>
    <scope>NUCLEOTIDE SEQUENCE [LARGE SCALE GENOMIC DNA]</scope>
    <source>
        <strain evidence="8 9">DSM 44666</strain>
    </source>
</reference>
<keyword evidence="6 7" id="KW-0503">Monooxygenase</keyword>
<evidence type="ECO:0000256" key="1">
    <source>
        <dbReference type="ARBA" id="ARBA00010617"/>
    </source>
</evidence>
<evidence type="ECO:0000256" key="6">
    <source>
        <dbReference type="ARBA" id="ARBA00023033"/>
    </source>
</evidence>
<dbReference type="AlphaFoldDB" id="A0A1M4Y9B9"/>
<dbReference type="PROSITE" id="PS00086">
    <property type="entry name" value="CYTOCHROME_P450"/>
    <property type="match status" value="1"/>
</dbReference>
<dbReference type="PANTHER" id="PTHR46696">
    <property type="entry name" value="P450, PUTATIVE (EUROFUNG)-RELATED"/>
    <property type="match status" value="1"/>
</dbReference>
<comment type="similarity">
    <text evidence="1 7">Belongs to the cytochrome P450 family.</text>
</comment>
<dbReference type="EMBL" id="FQVL01000006">
    <property type="protein sequence ID" value="SHF02457.1"/>
    <property type="molecule type" value="Genomic_DNA"/>
</dbReference>
<evidence type="ECO:0000256" key="3">
    <source>
        <dbReference type="ARBA" id="ARBA00022723"/>
    </source>
</evidence>
<name>A0A1M4Y9B9_9BACL</name>
<dbReference type="GO" id="GO:0005506">
    <property type="term" value="F:iron ion binding"/>
    <property type="evidence" value="ECO:0007669"/>
    <property type="project" value="InterPro"/>
</dbReference>
<dbReference type="InterPro" id="IPR002397">
    <property type="entry name" value="Cyt_P450_B"/>
</dbReference>
<dbReference type="STRING" id="112248.SAMN05444392_106122"/>
<dbReference type="PRINTS" id="PR00359">
    <property type="entry name" value="BP450"/>
</dbReference>
<evidence type="ECO:0000256" key="7">
    <source>
        <dbReference type="RuleBase" id="RU000461"/>
    </source>
</evidence>
<dbReference type="InterPro" id="IPR017972">
    <property type="entry name" value="Cyt_P450_CS"/>
</dbReference>
<dbReference type="Pfam" id="PF00067">
    <property type="entry name" value="p450"/>
    <property type="match status" value="1"/>
</dbReference>
<evidence type="ECO:0000313" key="9">
    <source>
        <dbReference type="Proteomes" id="UP000184476"/>
    </source>
</evidence>
<keyword evidence="2 7" id="KW-0349">Heme</keyword>
<gene>
    <name evidence="8" type="ORF">SAMN05444392_106122</name>
</gene>